<dbReference type="Gene3D" id="3.30.450.20">
    <property type="entry name" value="PAS domain"/>
    <property type="match status" value="1"/>
</dbReference>
<evidence type="ECO:0000313" key="1">
    <source>
        <dbReference type="EMBL" id="GAA1964925.1"/>
    </source>
</evidence>
<accession>A0ABP5CJD8</accession>
<gene>
    <name evidence="1" type="ORF">GCM10009717_34700</name>
</gene>
<proteinExistence type="predicted"/>
<comment type="caution">
    <text evidence="1">The sequence shown here is derived from an EMBL/GenBank/DDBJ whole genome shotgun (WGS) entry which is preliminary data.</text>
</comment>
<dbReference type="CDD" id="cd12913">
    <property type="entry name" value="PDC1_MCP_like"/>
    <property type="match status" value="1"/>
</dbReference>
<dbReference type="EMBL" id="BAAAMK010000010">
    <property type="protein sequence ID" value="GAA1964925.1"/>
    <property type="molecule type" value="Genomic_DNA"/>
</dbReference>
<dbReference type="Proteomes" id="UP001499954">
    <property type="component" value="Unassembled WGS sequence"/>
</dbReference>
<protein>
    <submittedName>
        <fullName evidence="1">Cache domain-containing protein</fullName>
    </submittedName>
</protein>
<reference evidence="2" key="1">
    <citation type="journal article" date="2019" name="Int. J. Syst. Evol. Microbiol.">
        <title>The Global Catalogue of Microorganisms (GCM) 10K type strain sequencing project: providing services to taxonomists for standard genome sequencing and annotation.</title>
        <authorList>
            <consortium name="The Broad Institute Genomics Platform"/>
            <consortium name="The Broad Institute Genome Sequencing Center for Infectious Disease"/>
            <person name="Wu L."/>
            <person name="Ma J."/>
        </authorList>
    </citation>
    <scope>NUCLEOTIDE SEQUENCE [LARGE SCALE GENOMIC DNA]</scope>
    <source>
        <strain evidence="2">JCM 13584</strain>
    </source>
</reference>
<name>A0ABP5CJD8_9MICO</name>
<sequence length="262" mass="27986">MPTDQPTPDRVPAAALDAAAAVSRLFSGVFEQLAAWRSPIEQAIAPGIREIAAETAVGEVRPAELDQVVAGLVLPRLTEPDPLHVGAGFIADGEIVRGRDVHFAWWLGPLADNPVLGSTDAPTRLDLSTRGYTEYLRDFRALEWYRIPSTTRRAHVTGPYVDHLCTCDYLLTLTMPVHAPDGERMVGVVGADITVRRLEAELLARFLAAEAPLALVNADSRVVLSTEPSLQVGQLAGDAAATVACEGTPFRVLVAPSAAARP</sequence>
<evidence type="ECO:0000313" key="2">
    <source>
        <dbReference type="Proteomes" id="UP001499954"/>
    </source>
</evidence>
<dbReference type="RefSeq" id="WP_157415564.1">
    <property type="nucleotide sequence ID" value="NZ_BAAAMK010000010.1"/>
</dbReference>
<organism evidence="1 2">
    <name type="scientific">Agromyces allii</name>
    <dbReference type="NCBI Taxonomy" id="393607"/>
    <lineage>
        <taxon>Bacteria</taxon>
        <taxon>Bacillati</taxon>
        <taxon>Actinomycetota</taxon>
        <taxon>Actinomycetes</taxon>
        <taxon>Micrococcales</taxon>
        <taxon>Microbacteriaceae</taxon>
        <taxon>Agromyces</taxon>
    </lineage>
</organism>
<keyword evidence="2" id="KW-1185">Reference proteome</keyword>